<name>A0A1H4U7I9_TSUTY</name>
<keyword evidence="2" id="KW-1185">Reference proteome</keyword>
<evidence type="ECO:0000313" key="1">
    <source>
        <dbReference type="EMBL" id="SEC64766.1"/>
    </source>
</evidence>
<evidence type="ECO:0000313" key="2">
    <source>
        <dbReference type="Proteomes" id="UP000182241"/>
    </source>
</evidence>
<sequence length="107" mass="11545">MGHVHVEVHLELDKFEPDFSEAVRISRAGRADVMLARKDRHPGVWDSDAAGQAATTLAREFGLDSAEATAAAATEVAWAGETSDPRWIVTFDLASDSELSPPTKGIR</sequence>
<dbReference type="STRING" id="57704.SAMN04489793_2807"/>
<protein>
    <submittedName>
        <fullName evidence="1">Uncharacterized protein</fullName>
    </submittedName>
</protein>
<dbReference type="AlphaFoldDB" id="A0A1H4U7I9"/>
<dbReference type="RefSeq" id="WP_068741786.1">
    <property type="nucleotide sequence ID" value="NZ_FNSA01000003.1"/>
</dbReference>
<accession>A0A1H4U7I9</accession>
<proteinExistence type="predicted"/>
<organism evidence="1 2">
    <name type="scientific">Tsukamurella tyrosinosolvens</name>
    <dbReference type="NCBI Taxonomy" id="57704"/>
    <lineage>
        <taxon>Bacteria</taxon>
        <taxon>Bacillati</taxon>
        <taxon>Actinomycetota</taxon>
        <taxon>Actinomycetes</taxon>
        <taxon>Mycobacteriales</taxon>
        <taxon>Tsukamurellaceae</taxon>
        <taxon>Tsukamurella</taxon>
    </lineage>
</organism>
<reference evidence="2" key="1">
    <citation type="submission" date="2016-10" db="EMBL/GenBank/DDBJ databases">
        <authorList>
            <person name="Varghese N."/>
            <person name="Submissions S."/>
        </authorList>
    </citation>
    <scope>NUCLEOTIDE SEQUENCE [LARGE SCALE GENOMIC DNA]</scope>
    <source>
        <strain evidence="2">DSM 44234</strain>
    </source>
</reference>
<gene>
    <name evidence="1" type="ORF">SAMN04489793_2807</name>
</gene>
<dbReference type="Proteomes" id="UP000182241">
    <property type="component" value="Unassembled WGS sequence"/>
</dbReference>
<dbReference type="EMBL" id="FNSA01000003">
    <property type="protein sequence ID" value="SEC64766.1"/>
    <property type="molecule type" value="Genomic_DNA"/>
</dbReference>